<dbReference type="OrthoDB" id="4149149at2759"/>
<dbReference type="GeneID" id="34574939"/>
<proteinExistence type="predicted"/>
<dbReference type="Proteomes" id="UP000177622">
    <property type="component" value="Unassembled WGS sequence"/>
</dbReference>
<reference evidence="1 2" key="1">
    <citation type="journal article" date="2016" name="Sci. Rep.">
        <title>Penicillium arizonense, a new, genome sequenced fungal species, reveals a high chemical diversity in secreted metabolites.</title>
        <authorList>
            <person name="Grijseels S."/>
            <person name="Nielsen J.C."/>
            <person name="Randelovic M."/>
            <person name="Nielsen J."/>
            <person name="Nielsen K.F."/>
            <person name="Workman M."/>
            <person name="Frisvad J.C."/>
        </authorList>
    </citation>
    <scope>NUCLEOTIDE SEQUENCE [LARGE SCALE GENOMIC DNA]</scope>
    <source>
        <strain evidence="1 2">CBS 141311</strain>
    </source>
</reference>
<name>A0A1F5LLF9_PENAI</name>
<evidence type="ECO:0000313" key="1">
    <source>
        <dbReference type="EMBL" id="OGE54062.1"/>
    </source>
</evidence>
<comment type="caution">
    <text evidence="1">The sequence shown here is derived from an EMBL/GenBank/DDBJ whole genome shotgun (WGS) entry which is preliminary data.</text>
</comment>
<dbReference type="AlphaFoldDB" id="A0A1F5LLF9"/>
<evidence type="ECO:0000313" key="2">
    <source>
        <dbReference type="Proteomes" id="UP000177622"/>
    </source>
</evidence>
<protein>
    <submittedName>
        <fullName evidence="1">Uncharacterized protein</fullName>
    </submittedName>
</protein>
<dbReference type="EMBL" id="LXJU01000006">
    <property type="protein sequence ID" value="OGE54062.1"/>
    <property type="molecule type" value="Genomic_DNA"/>
</dbReference>
<sequence length="242" mass="28292">MAEQTPNVRAEVDLMILDYLVCLAISRLLAMVGNPDICADVEWLVESVETFRWIIEGHQFEPALPWDLDLKLRIFHIVNLYCRYEAPRDRRPLPNFTPLSHIAVEFMQFCHSSIENVSKKRWFDLGAHLMAHAILEEKDRFPEHLRRLCSWTTNDDELNAYWEVSRGMFLEHMPPPYGTAAPASREELDRIFDVQLLHNRLTGFFEDLMDVLDVPLLVQVEQGQLIGLTHEETQRVIEYCQS</sequence>
<organism evidence="1 2">
    <name type="scientific">Penicillium arizonense</name>
    <dbReference type="NCBI Taxonomy" id="1835702"/>
    <lineage>
        <taxon>Eukaryota</taxon>
        <taxon>Fungi</taxon>
        <taxon>Dikarya</taxon>
        <taxon>Ascomycota</taxon>
        <taxon>Pezizomycotina</taxon>
        <taxon>Eurotiomycetes</taxon>
        <taxon>Eurotiomycetidae</taxon>
        <taxon>Eurotiales</taxon>
        <taxon>Aspergillaceae</taxon>
        <taxon>Penicillium</taxon>
    </lineage>
</organism>
<dbReference type="RefSeq" id="XP_022489499.1">
    <property type="nucleotide sequence ID" value="XM_022630205.1"/>
</dbReference>
<gene>
    <name evidence="1" type="ORF">PENARI_c006G02440</name>
</gene>
<accession>A0A1F5LLF9</accession>
<keyword evidence="2" id="KW-1185">Reference proteome</keyword>